<evidence type="ECO:0000256" key="6">
    <source>
        <dbReference type="ARBA" id="ARBA00023163"/>
    </source>
</evidence>
<evidence type="ECO:0000256" key="5">
    <source>
        <dbReference type="ARBA" id="ARBA00023159"/>
    </source>
</evidence>
<dbReference type="PANTHER" id="PTHR13381:SF0">
    <property type="entry name" value="MEDIATOR OF RNA POLYMERASE II TRANSCRIPTION SUBUNIT 21"/>
    <property type="match status" value="1"/>
</dbReference>
<evidence type="ECO:0000313" key="10">
    <source>
        <dbReference type="Proteomes" id="UP000242875"/>
    </source>
</evidence>
<keyword evidence="6 8" id="KW-0804">Transcription</keyword>
<dbReference type="OrthoDB" id="526653at2759"/>
<evidence type="ECO:0000256" key="2">
    <source>
        <dbReference type="ARBA" id="ARBA00005770"/>
    </source>
</evidence>
<dbReference type="InterPro" id="IPR021384">
    <property type="entry name" value="Mediator_Med21"/>
</dbReference>
<organism evidence="9 10">
    <name type="scientific">Bifiguratus adelaidae</name>
    <dbReference type="NCBI Taxonomy" id="1938954"/>
    <lineage>
        <taxon>Eukaryota</taxon>
        <taxon>Fungi</taxon>
        <taxon>Fungi incertae sedis</taxon>
        <taxon>Mucoromycota</taxon>
        <taxon>Mucoromycotina</taxon>
        <taxon>Endogonomycetes</taxon>
        <taxon>Endogonales</taxon>
        <taxon>Endogonales incertae sedis</taxon>
        <taxon>Bifiguratus</taxon>
    </lineage>
</organism>
<dbReference type="Pfam" id="PF11221">
    <property type="entry name" value="Med21"/>
    <property type="match status" value="1"/>
</dbReference>
<sequence length="140" mass="15487">MDRVTQLQDAIDQLSRIFVNSIHYVHSKANMKELSPSLPVVAPNMQADPPEVFSQNLQELVSDIVRKTKEVDALIDVLPGIRHSEQEQAGVEITILGELERENARANEAYLAAADRARTLLEQLNSAIKTIADDQCVPAS</sequence>
<dbReference type="GO" id="GO:0016592">
    <property type="term" value="C:mediator complex"/>
    <property type="evidence" value="ECO:0007669"/>
    <property type="project" value="UniProtKB-UniRule"/>
</dbReference>
<gene>
    <name evidence="9" type="ORF">BZG36_01722</name>
</gene>
<name>A0A261Y4Q2_9FUNG</name>
<keyword evidence="7 8" id="KW-0539">Nucleus</keyword>
<comment type="subunit">
    <text evidence="8">Component of the Mediator complex.</text>
</comment>
<keyword evidence="10" id="KW-1185">Reference proteome</keyword>
<dbReference type="SUPFAM" id="SSF140718">
    <property type="entry name" value="Mediator hinge subcomplex-like"/>
    <property type="match status" value="1"/>
</dbReference>
<comment type="function">
    <text evidence="8">Component of the Mediator complex, a coactivator involved in the regulated transcription of nearly all RNA polymerase II-dependent genes. Mediator functions as a bridge to convey information from gene-specific regulatory proteins to the basal RNA polymerase II transcription machinery. Mediator is recruited to promoters by direct interactions with regulatory proteins and serves as a scaffold for the assembly of a functional preinitiation complex with RNA polymerase II and the general transcription factors.</text>
</comment>
<dbReference type="GO" id="GO:0006357">
    <property type="term" value="P:regulation of transcription by RNA polymerase II"/>
    <property type="evidence" value="ECO:0007669"/>
    <property type="project" value="TreeGrafter"/>
</dbReference>
<evidence type="ECO:0000256" key="1">
    <source>
        <dbReference type="ARBA" id="ARBA00004123"/>
    </source>
</evidence>
<protein>
    <recommendedName>
        <fullName evidence="3 8">Mediator of RNA polymerase II transcription subunit 21</fullName>
    </recommendedName>
</protein>
<keyword evidence="5 8" id="KW-0010">Activator</keyword>
<comment type="subcellular location">
    <subcellularLocation>
        <location evidence="1 8">Nucleus</location>
    </subcellularLocation>
</comment>
<dbReference type="Gene3D" id="6.10.280.10">
    <property type="entry name" value="Mediator complex, subunit Med21"/>
    <property type="match status" value="1"/>
</dbReference>
<dbReference type="AlphaFoldDB" id="A0A261Y4Q2"/>
<comment type="caution">
    <text evidence="9">The sequence shown here is derived from an EMBL/GenBank/DDBJ whole genome shotgun (WGS) entry which is preliminary data.</text>
</comment>
<dbReference type="Proteomes" id="UP000242875">
    <property type="component" value="Unassembled WGS sequence"/>
</dbReference>
<evidence type="ECO:0000256" key="4">
    <source>
        <dbReference type="ARBA" id="ARBA00023015"/>
    </source>
</evidence>
<dbReference type="GO" id="GO:0003712">
    <property type="term" value="F:transcription coregulator activity"/>
    <property type="evidence" value="ECO:0007669"/>
    <property type="project" value="TreeGrafter"/>
</dbReference>
<proteinExistence type="inferred from homology"/>
<evidence type="ECO:0000256" key="3">
    <source>
        <dbReference type="ARBA" id="ARBA00019691"/>
    </source>
</evidence>
<evidence type="ECO:0000256" key="7">
    <source>
        <dbReference type="ARBA" id="ARBA00023242"/>
    </source>
</evidence>
<evidence type="ECO:0000313" key="9">
    <source>
        <dbReference type="EMBL" id="OZJ05585.1"/>
    </source>
</evidence>
<keyword evidence="4 8" id="KW-0805">Transcription regulation</keyword>
<dbReference type="InterPro" id="IPR037212">
    <property type="entry name" value="Med7/Med21-like"/>
</dbReference>
<comment type="similarity">
    <text evidence="2 8">Belongs to the Mediator complex subunit 21 family.</text>
</comment>
<accession>A0A261Y4Q2</accession>
<dbReference type="PANTHER" id="PTHR13381">
    <property type="entry name" value="RNA POLYMERASE II HOLOENZYME COMPONENT SRB7"/>
    <property type="match status" value="1"/>
</dbReference>
<evidence type="ECO:0000256" key="8">
    <source>
        <dbReference type="RuleBase" id="RU366036"/>
    </source>
</evidence>
<dbReference type="EMBL" id="MVBO01000013">
    <property type="protein sequence ID" value="OZJ05585.1"/>
    <property type="molecule type" value="Genomic_DNA"/>
</dbReference>
<reference evidence="9 10" key="1">
    <citation type="journal article" date="2017" name="Mycologia">
        <title>Bifiguratus adelaidae, gen. et sp. nov., a new member of Mucoromycotina in endophytic and soil-dwelling habitats.</title>
        <authorList>
            <person name="Torres-Cruz T.J."/>
            <person name="Billingsley Tobias T.L."/>
            <person name="Almatruk M."/>
            <person name="Hesse C."/>
            <person name="Kuske C.R."/>
            <person name="Desiro A."/>
            <person name="Benucci G.M."/>
            <person name="Bonito G."/>
            <person name="Stajich J.E."/>
            <person name="Dunlap C."/>
            <person name="Arnold A.E."/>
            <person name="Porras-Alfaro A."/>
        </authorList>
    </citation>
    <scope>NUCLEOTIDE SEQUENCE [LARGE SCALE GENOMIC DNA]</scope>
    <source>
        <strain evidence="9 10">AZ0501</strain>
    </source>
</reference>